<feature type="domain" description="AAA" evidence="9">
    <location>
        <begin position="60"/>
        <end position="177"/>
    </location>
</feature>
<evidence type="ECO:0000256" key="1">
    <source>
        <dbReference type="ARBA" id="ARBA00007316"/>
    </source>
</evidence>
<keyword evidence="7" id="KW-0829">Tyrosine-protein kinase</keyword>
<keyword evidence="4" id="KW-0547">Nucleotide-binding</keyword>
<evidence type="ECO:0000256" key="5">
    <source>
        <dbReference type="ARBA" id="ARBA00022777"/>
    </source>
</evidence>
<dbReference type="PANTHER" id="PTHR32309:SF13">
    <property type="entry name" value="FERRIC ENTEROBACTIN TRANSPORT PROTEIN FEPE"/>
    <property type="match status" value="1"/>
</dbReference>
<keyword evidence="6" id="KW-0067">ATP-binding</keyword>
<dbReference type="InterPro" id="IPR025669">
    <property type="entry name" value="AAA_dom"/>
</dbReference>
<dbReference type="CDD" id="cd05387">
    <property type="entry name" value="BY-kinase"/>
    <property type="match status" value="1"/>
</dbReference>
<organism evidence="10 11">
    <name type="scientific">Gracilibacillus ureilyticus</name>
    <dbReference type="NCBI Taxonomy" id="531814"/>
    <lineage>
        <taxon>Bacteria</taxon>
        <taxon>Bacillati</taxon>
        <taxon>Bacillota</taxon>
        <taxon>Bacilli</taxon>
        <taxon>Bacillales</taxon>
        <taxon>Bacillaceae</taxon>
        <taxon>Gracilibacillus</taxon>
    </lineage>
</organism>
<dbReference type="FunFam" id="3.40.50.300:FF:000527">
    <property type="entry name" value="Tyrosine-protein kinase etk"/>
    <property type="match status" value="1"/>
</dbReference>
<dbReference type="STRING" id="531814.SAMN04487944_10896"/>
<evidence type="ECO:0000256" key="4">
    <source>
        <dbReference type="ARBA" id="ARBA00022741"/>
    </source>
</evidence>
<protein>
    <recommendedName>
        <fullName evidence="2">non-specific protein-tyrosine kinase</fullName>
        <ecNumber evidence="2">2.7.10.2</ecNumber>
    </recommendedName>
</protein>
<name>A0A1H9RB85_9BACI</name>
<dbReference type="InterPro" id="IPR027417">
    <property type="entry name" value="P-loop_NTPase"/>
</dbReference>
<comment type="catalytic activity">
    <reaction evidence="8">
        <text>L-tyrosyl-[protein] + ATP = O-phospho-L-tyrosyl-[protein] + ADP + H(+)</text>
        <dbReference type="Rhea" id="RHEA:10596"/>
        <dbReference type="Rhea" id="RHEA-COMP:10136"/>
        <dbReference type="Rhea" id="RHEA-COMP:20101"/>
        <dbReference type="ChEBI" id="CHEBI:15378"/>
        <dbReference type="ChEBI" id="CHEBI:30616"/>
        <dbReference type="ChEBI" id="CHEBI:46858"/>
        <dbReference type="ChEBI" id="CHEBI:61978"/>
        <dbReference type="ChEBI" id="CHEBI:456216"/>
        <dbReference type="EC" id="2.7.10.2"/>
    </reaction>
</comment>
<dbReference type="InterPro" id="IPR005702">
    <property type="entry name" value="Wzc-like_C"/>
</dbReference>
<dbReference type="Proteomes" id="UP000199687">
    <property type="component" value="Unassembled WGS sequence"/>
</dbReference>
<evidence type="ECO:0000259" key="9">
    <source>
        <dbReference type="Pfam" id="PF13614"/>
    </source>
</evidence>
<reference evidence="10 11" key="1">
    <citation type="submission" date="2016-10" db="EMBL/GenBank/DDBJ databases">
        <authorList>
            <person name="de Groot N.N."/>
        </authorList>
    </citation>
    <scope>NUCLEOTIDE SEQUENCE [LARGE SCALE GENOMIC DNA]</scope>
    <source>
        <strain evidence="10 11">CGMCC 1.7727</strain>
    </source>
</reference>
<dbReference type="GO" id="GO:0005524">
    <property type="term" value="F:ATP binding"/>
    <property type="evidence" value="ECO:0007669"/>
    <property type="project" value="UniProtKB-KW"/>
</dbReference>
<keyword evidence="5" id="KW-0418">Kinase</keyword>
<proteinExistence type="inferred from homology"/>
<evidence type="ECO:0000256" key="7">
    <source>
        <dbReference type="ARBA" id="ARBA00023137"/>
    </source>
</evidence>
<dbReference type="InterPro" id="IPR050445">
    <property type="entry name" value="Bact_polysacc_biosynth/exp"/>
</dbReference>
<evidence type="ECO:0000256" key="8">
    <source>
        <dbReference type="ARBA" id="ARBA00051245"/>
    </source>
</evidence>
<dbReference type="GO" id="GO:0004715">
    <property type="term" value="F:non-membrane spanning protein tyrosine kinase activity"/>
    <property type="evidence" value="ECO:0007669"/>
    <property type="project" value="UniProtKB-EC"/>
</dbReference>
<evidence type="ECO:0000313" key="10">
    <source>
        <dbReference type="EMBL" id="SER69887.1"/>
    </source>
</evidence>
<keyword evidence="3" id="KW-0808">Transferase</keyword>
<dbReference type="Pfam" id="PF13614">
    <property type="entry name" value="AAA_31"/>
    <property type="match status" value="1"/>
</dbReference>
<dbReference type="GO" id="GO:0042802">
    <property type="term" value="F:identical protein binding"/>
    <property type="evidence" value="ECO:0007669"/>
    <property type="project" value="UniProtKB-ARBA"/>
</dbReference>
<evidence type="ECO:0000256" key="6">
    <source>
        <dbReference type="ARBA" id="ARBA00022840"/>
    </source>
</evidence>
<evidence type="ECO:0000256" key="2">
    <source>
        <dbReference type="ARBA" id="ARBA00011903"/>
    </source>
</evidence>
<keyword evidence="11" id="KW-1185">Reference proteome</keyword>
<evidence type="ECO:0000313" key="11">
    <source>
        <dbReference type="Proteomes" id="UP000199687"/>
    </source>
</evidence>
<gene>
    <name evidence="10" type="ORF">SAMN04487944_10896</name>
</gene>
<dbReference type="EC" id="2.7.10.2" evidence="2"/>
<dbReference type="RefSeq" id="WP_425431939.1">
    <property type="nucleotide sequence ID" value="NZ_FOGL01000008.1"/>
</dbReference>
<dbReference type="PANTHER" id="PTHR32309">
    <property type="entry name" value="TYROSINE-PROTEIN KINASE"/>
    <property type="match status" value="1"/>
</dbReference>
<dbReference type="EMBL" id="FOGL01000008">
    <property type="protein sequence ID" value="SER69887.1"/>
    <property type="molecule type" value="Genomic_DNA"/>
</dbReference>
<sequence>MVRGKKQFKKGVKMRQLITKLNPRSPISEQYKTVRTNLQFASVDGELNSLLITSSGPAEGKSTITANLAVVFAQQGKKVLLIDADMRKPTLHYTFQMDNLQGLSSVLVGGYTLDESIISSEISGLDLLACGPIPPNPSELLGSKKMEQLVEEAVAQYDLVIFDTPPVLAVTDAQILGNLCEGVVMIVRSKQTEYESAQRAKELLDKGNAKLLGVVLNDKEIKRGSQYYYYGTT</sequence>
<evidence type="ECO:0000256" key="3">
    <source>
        <dbReference type="ARBA" id="ARBA00022679"/>
    </source>
</evidence>
<dbReference type="AlphaFoldDB" id="A0A1H9RB85"/>
<dbReference type="Gene3D" id="3.40.50.300">
    <property type="entry name" value="P-loop containing nucleotide triphosphate hydrolases"/>
    <property type="match status" value="1"/>
</dbReference>
<comment type="similarity">
    <text evidence="1">Belongs to the CpsD/CapB family.</text>
</comment>
<dbReference type="NCBIfam" id="TIGR01007">
    <property type="entry name" value="eps_fam"/>
    <property type="match status" value="1"/>
</dbReference>
<dbReference type="SUPFAM" id="SSF52540">
    <property type="entry name" value="P-loop containing nucleoside triphosphate hydrolases"/>
    <property type="match status" value="1"/>
</dbReference>
<dbReference type="GO" id="GO:0005886">
    <property type="term" value="C:plasma membrane"/>
    <property type="evidence" value="ECO:0007669"/>
    <property type="project" value="TreeGrafter"/>
</dbReference>
<accession>A0A1H9RB85</accession>